<gene>
    <name evidence="2" type="ORF">A2866_02465</name>
</gene>
<dbReference type="InterPro" id="IPR050700">
    <property type="entry name" value="YIM1/Zinc_Alcohol_DH_Fams"/>
</dbReference>
<comment type="caution">
    <text evidence="2">The sequence shown here is derived from an EMBL/GenBank/DDBJ whole genome shotgun (WGS) entry which is preliminary data.</text>
</comment>
<protein>
    <recommendedName>
        <fullName evidence="1">Enoyl reductase (ER) domain-containing protein</fullName>
    </recommendedName>
</protein>
<evidence type="ECO:0000313" key="2">
    <source>
        <dbReference type="EMBL" id="OGK22261.1"/>
    </source>
</evidence>
<dbReference type="AlphaFoldDB" id="A0A1F7GTV2"/>
<dbReference type="PANTHER" id="PTHR11695">
    <property type="entry name" value="ALCOHOL DEHYDROGENASE RELATED"/>
    <property type="match status" value="1"/>
</dbReference>
<dbReference type="PANTHER" id="PTHR11695:SF294">
    <property type="entry name" value="RETICULON-4-INTERACTING PROTEIN 1, MITOCHONDRIAL"/>
    <property type="match status" value="1"/>
</dbReference>
<dbReference type="InterPro" id="IPR020843">
    <property type="entry name" value="ER"/>
</dbReference>
<dbReference type="Gene3D" id="3.90.180.10">
    <property type="entry name" value="Medium-chain alcohol dehydrogenases, catalytic domain"/>
    <property type="match status" value="1"/>
</dbReference>
<proteinExistence type="predicted"/>
<dbReference type="SMART" id="SM00829">
    <property type="entry name" value="PKS_ER"/>
    <property type="match status" value="1"/>
</dbReference>
<name>A0A1F7GTV2_9BACT</name>
<dbReference type="EMBL" id="MFZI01000002">
    <property type="protein sequence ID" value="OGK22261.1"/>
    <property type="molecule type" value="Genomic_DNA"/>
</dbReference>
<organism evidence="2 3">
    <name type="scientific">Candidatus Roizmanbacteria bacterium RIFCSPHIGHO2_01_FULL_39_8</name>
    <dbReference type="NCBI Taxonomy" id="1802033"/>
    <lineage>
        <taxon>Bacteria</taxon>
        <taxon>Candidatus Roizmaniibacteriota</taxon>
    </lineage>
</organism>
<dbReference type="CDD" id="cd05289">
    <property type="entry name" value="MDR_like_2"/>
    <property type="match status" value="1"/>
</dbReference>
<dbReference type="Proteomes" id="UP000177026">
    <property type="component" value="Unassembled WGS sequence"/>
</dbReference>
<dbReference type="InterPro" id="IPR036291">
    <property type="entry name" value="NAD(P)-bd_dom_sf"/>
</dbReference>
<reference evidence="2 3" key="1">
    <citation type="journal article" date="2016" name="Nat. Commun.">
        <title>Thousands of microbial genomes shed light on interconnected biogeochemical processes in an aquifer system.</title>
        <authorList>
            <person name="Anantharaman K."/>
            <person name="Brown C.T."/>
            <person name="Hug L.A."/>
            <person name="Sharon I."/>
            <person name="Castelle C.J."/>
            <person name="Probst A.J."/>
            <person name="Thomas B.C."/>
            <person name="Singh A."/>
            <person name="Wilkins M.J."/>
            <person name="Karaoz U."/>
            <person name="Brodie E.L."/>
            <person name="Williams K.H."/>
            <person name="Hubbard S.S."/>
            <person name="Banfield J.F."/>
        </authorList>
    </citation>
    <scope>NUCLEOTIDE SEQUENCE [LARGE SCALE GENOMIC DNA]</scope>
</reference>
<sequence length="313" mass="33338">MKAAQINRYGGPEVIEINPDAPKPAIKDNQVLVEVHTTSINPFDAKLRAGYARDYIQLQFPATLGGDFAGNVKEVGKQANDFKIGDEVFGSASIANGGSGSFAELAAANTINIAQKPKSADFIQAAALPLVGSSTIQALEEHAKLKSKQKILIHGGAGGIGHVAIQLAKALGAYVATTVGGDDINFVKQLGAVEVINYKTQKFEEILKDFDAVYDTVGGETTDRSFIVLKRGGVLVSMLGQPNPDLVRKYGVIGIGQGTKTNTKHLTRLAELVDSGKIKVNVDKVFPLDQAKEAFIHQELGHPRGKVVIQIKD</sequence>
<accession>A0A1F7GTV2</accession>
<dbReference type="SUPFAM" id="SSF50129">
    <property type="entry name" value="GroES-like"/>
    <property type="match status" value="1"/>
</dbReference>
<dbReference type="InterPro" id="IPR011032">
    <property type="entry name" value="GroES-like_sf"/>
</dbReference>
<dbReference type="Pfam" id="PF08240">
    <property type="entry name" value="ADH_N"/>
    <property type="match status" value="1"/>
</dbReference>
<dbReference type="Gene3D" id="3.40.50.720">
    <property type="entry name" value="NAD(P)-binding Rossmann-like Domain"/>
    <property type="match status" value="1"/>
</dbReference>
<dbReference type="Pfam" id="PF13602">
    <property type="entry name" value="ADH_zinc_N_2"/>
    <property type="match status" value="1"/>
</dbReference>
<dbReference type="SUPFAM" id="SSF51735">
    <property type="entry name" value="NAD(P)-binding Rossmann-fold domains"/>
    <property type="match status" value="1"/>
</dbReference>
<dbReference type="GO" id="GO:0016491">
    <property type="term" value="F:oxidoreductase activity"/>
    <property type="evidence" value="ECO:0007669"/>
    <property type="project" value="InterPro"/>
</dbReference>
<evidence type="ECO:0000313" key="3">
    <source>
        <dbReference type="Proteomes" id="UP000177026"/>
    </source>
</evidence>
<dbReference type="InterPro" id="IPR013154">
    <property type="entry name" value="ADH-like_N"/>
</dbReference>
<evidence type="ECO:0000259" key="1">
    <source>
        <dbReference type="SMART" id="SM00829"/>
    </source>
</evidence>
<feature type="domain" description="Enoyl reductase (ER)" evidence="1">
    <location>
        <begin position="10"/>
        <end position="309"/>
    </location>
</feature>